<evidence type="ECO:0000259" key="12">
    <source>
        <dbReference type="Pfam" id="PF07715"/>
    </source>
</evidence>
<evidence type="ECO:0000256" key="7">
    <source>
        <dbReference type="ARBA" id="ARBA00023237"/>
    </source>
</evidence>
<dbReference type="FunFam" id="2.60.40.1120:FF:000003">
    <property type="entry name" value="Outer membrane protein Omp121"/>
    <property type="match status" value="1"/>
</dbReference>
<dbReference type="InterPro" id="IPR000531">
    <property type="entry name" value="Beta-barrel_TonB"/>
</dbReference>
<dbReference type="Proteomes" id="UP000255283">
    <property type="component" value="Unassembled WGS sequence"/>
</dbReference>
<feature type="domain" description="TonB-dependent receptor plug" evidence="12">
    <location>
        <begin position="131"/>
        <end position="238"/>
    </location>
</feature>
<dbReference type="InterPro" id="IPR008969">
    <property type="entry name" value="CarboxyPept-like_regulatory"/>
</dbReference>
<dbReference type="SUPFAM" id="SSF49464">
    <property type="entry name" value="Carboxypeptidase regulatory domain-like"/>
    <property type="match status" value="1"/>
</dbReference>
<dbReference type="InterPro" id="IPR023997">
    <property type="entry name" value="TonB-dep_OMP_SusC/RagA_CS"/>
</dbReference>
<comment type="subcellular location">
    <subcellularLocation>
        <location evidence="1 8">Cell outer membrane</location>
        <topology evidence="1 8">Multi-pass membrane protein</topology>
    </subcellularLocation>
</comment>
<reference evidence="13 14" key="1">
    <citation type="submission" date="2018-06" db="EMBL/GenBank/DDBJ databases">
        <authorList>
            <consortium name="Pathogen Informatics"/>
            <person name="Doyle S."/>
        </authorList>
    </citation>
    <scope>NUCLEOTIDE SEQUENCE [LARGE SCALE GENOMIC DNA]</scope>
    <source>
        <strain evidence="13 14">NCTC13063</strain>
    </source>
</reference>
<dbReference type="InterPro" id="IPR037066">
    <property type="entry name" value="Plug_dom_sf"/>
</dbReference>
<keyword evidence="5 9" id="KW-0798">TonB box</keyword>
<dbReference type="Gene3D" id="2.170.130.10">
    <property type="entry name" value="TonB-dependent receptor, plug domain"/>
    <property type="match status" value="1"/>
</dbReference>
<dbReference type="Pfam" id="PF07715">
    <property type="entry name" value="Plug"/>
    <property type="match status" value="1"/>
</dbReference>
<comment type="similarity">
    <text evidence="8 9">Belongs to the TonB-dependent receptor family.</text>
</comment>
<dbReference type="PROSITE" id="PS52016">
    <property type="entry name" value="TONB_DEPENDENT_REC_3"/>
    <property type="match status" value="1"/>
</dbReference>
<comment type="caution">
    <text evidence="13">The sequence shown here is derived from an EMBL/GenBank/DDBJ whole genome shotgun (WGS) entry which is preliminary data.</text>
</comment>
<keyword evidence="10" id="KW-0732">Signal</keyword>
<proteinExistence type="inferred from homology"/>
<keyword evidence="2 8" id="KW-0813">Transport</keyword>
<organism evidence="13 14">
    <name type="scientific">Segatella buccae</name>
    <dbReference type="NCBI Taxonomy" id="28126"/>
    <lineage>
        <taxon>Bacteria</taxon>
        <taxon>Pseudomonadati</taxon>
        <taxon>Bacteroidota</taxon>
        <taxon>Bacteroidia</taxon>
        <taxon>Bacteroidales</taxon>
        <taxon>Prevotellaceae</taxon>
        <taxon>Segatella</taxon>
    </lineage>
</organism>
<keyword evidence="6 8" id="KW-0472">Membrane</keyword>
<keyword evidence="4 8" id="KW-0812">Transmembrane</keyword>
<dbReference type="AlphaFoldDB" id="A0AAQ1UJ28"/>
<feature type="signal peptide" evidence="10">
    <location>
        <begin position="1"/>
        <end position="28"/>
    </location>
</feature>
<evidence type="ECO:0000259" key="11">
    <source>
        <dbReference type="Pfam" id="PF00593"/>
    </source>
</evidence>
<dbReference type="Gene3D" id="2.40.170.20">
    <property type="entry name" value="TonB-dependent receptor, beta-barrel domain"/>
    <property type="match status" value="1"/>
</dbReference>
<evidence type="ECO:0000256" key="6">
    <source>
        <dbReference type="ARBA" id="ARBA00023136"/>
    </source>
</evidence>
<dbReference type="FunFam" id="2.170.130.10:FF:000003">
    <property type="entry name" value="SusC/RagA family TonB-linked outer membrane protein"/>
    <property type="match status" value="1"/>
</dbReference>
<evidence type="ECO:0000256" key="9">
    <source>
        <dbReference type="RuleBase" id="RU003357"/>
    </source>
</evidence>
<feature type="chain" id="PRO_5042896389" evidence="10">
    <location>
        <begin position="29"/>
        <end position="1035"/>
    </location>
</feature>
<evidence type="ECO:0000256" key="3">
    <source>
        <dbReference type="ARBA" id="ARBA00022452"/>
    </source>
</evidence>
<evidence type="ECO:0000313" key="14">
    <source>
        <dbReference type="Proteomes" id="UP000255283"/>
    </source>
</evidence>
<dbReference type="InterPro" id="IPR039426">
    <property type="entry name" value="TonB-dep_rcpt-like"/>
</dbReference>
<keyword evidence="7 8" id="KW-0998">Cell outer membrane</keyword>
<dbReference type="NCBIfam" id="TIGR04057">
    <property type="entry name" value="SusC_RagA_signa"/>
    <property type="match status" value="1"/>
</dbReference>
<accession>A0AAQ1UJ28</accession>
<dbReference type="InterPro" id="IPR012910">
    <property type="entry name" value="Plug_dom"/>
</dbReference>
<dbReference type="InterPro" id="IPR036942">
    <property type="entry name" value="Beta-barrel_TonB_sf"/>
</dbReference>
<dbReference type="InterPro" id="IPR023996">
    <property type="entry name" value="TonB-dep_OMP_SusC/RagA"/>
</dbReference>
<dbReference type="Gene3D" id="2.60.40.1120">
    <property type="entry name" value="Carboxypeptidase-like, regulatory domain"/>
    <property type="match status" value="1"/>
</dbReference>
<evidence type="ECO:0000256" key="10">
    <source>
        <dbReference type="SAM" id="SignalP"/>
    </source>
</evidence>
<evidence type="ECO:0000256" key="2">
    <source>
        <dbReference type="ARBA" id="ARBA00022448"/>
    </source>
</evidence>
<dbReference type="SUPFAM" id="SSF56935">
    <property type="entry name" value="Porins"/>
    <property type="match status" value="1"/>
</dbReference>
<protein>
    <submittedName>
        <fullName evidence="13">Outer membrane cobalamin receptor protein</fullName>
    </submittedName>
</protein>
<evidence type="ECO:0000256" key="8">
    <source>
        <dbReference type="PROSITE-ProRule" id="PRU01360"/>
    </source>
</evidence>
<evidence type="ECO:0000256" key="4">
    <source>
        <dbReference type="ARBA" id="ARBA00022692"/>
    </source>
</evidence>
<dbReference type="Pfam" id="PF00593">
    <property type="entry name" value="TonB_dep_Rec_b-barrel"/>
    <property type="match status" value="1"/>
</dbReference>
<dbReference type="Pfam" id="PF13715">
    <property type="entry name" value="CarbopepD_reg_2"/>
    <property type="match status" value="1"/>
</dbReference>
<feature type="domain" description="TonB-dependent receptor-like beta-barrel" evidence="11">
    <location>
        <begin position="500"/>
        <end position="797"/>
    </location>
</feature>
<gene>
    <name evidence="13" type="ORF">NCTC13063_01760</name>
</gene>
<evidence type="ECO:0000313" key="13">
    <source>
        <dbReference type="EMBL" id="SUB80475.1"/>
    </source>
</evidence>
<dbReference type="GO" id="GO:0009279">
    <property type="term" value="C:cell outer membrane"/>
    <property type="evidence" value="ECO:0007669"/>
    <property type="project" value="UniProtKB-SubCell"/>
</dbReference>
<sequence>MNLKIRRTTIAVGICSAVGLMYSPHANAAQAANTVAAVQQSKKVTGKVSDSMGPLIGATVMEKGTTNGAVTDMDGNFTLNVKPGATLVISYVGYDTREVPVGDKTSINISLEETGQSLNDVVVIGYGTQRKEAVTGSVANIRGDIVREVPGADITHSLQGRIAGVEMAQTSSKPGASMQIRIRGTRSLTASNDPLIVLDGIPFAGSLNDIDPNNIKSMDILKDASATAIYGSRGANGVILITTYKGYQEQRPTVTYNGYIGAKTLFHRYPMMNAEEFTRLRKYANKFQNGTDETYWGEDGAVDTDWQDMLFKTGITTNQDVGVSGGSAHGSYNFGIAYYRDEAVIPTQNFNRYSMHAAIDQELGKWFKVGFSTNANYSITNGASLGLYNTLSATPIANPYNKDGSLKQRINMSNDTQWVYSKSTIESLGDGFKDQTKAYGAYNNFYGEVKIPWVDGLKYRMNIGLNYRHSDYGNYVGQGVFSDNANAKSHATVMDRTMTNWAVENLLTYDKTWGKHTINAVGLYSAEQTTFRQKHLYGLDVPADAFQFYNIGQATEITVDPANQRYYKSGLESLMGRVMYNYDNKYMASVAVRADGSSRLAKGHQWHTYPAVSLGWNMARENFMKEIKWLESLKLRVGYGETSNQSVEPYKTLGRLSTRPYNFGSTFVTGYYMSELPNAELGWEYSKTWNFGLDYSLFNGRLSGTMEYYVQNTEDLLMSVNLPASAGVTSYMANVGKTRNKGFEFSINGTILDNHHGWTWEAGLNFYTNKNELVELASGAEQDESNWWFVGQPINVIYDYQKIGIWQTNEEEARKIAEPGGNAGMIKIKYNGEYDTNGLPKRAYGSADRQIMKVDPDWEGGFNTRVAYKNWDLALVASFRHGGTLISTIYGAQGYLNMLSGRRNNISVNYWTEDNPTNDYPKPGGIESSNNPKYGNSLAYFSGSYLKMRTITLGYNFNQSWLKRCGITKARIYATVQNPFVLFSPYHSESGMDPETNSYGNENQAVNTFYKSRLLVAGYNTPSTRNWLLGLNITF</sequence>
<dbReference type="NCBIfam" id="TIGR04056">
    <property type="entry name" value="OMP_RagA_SusC"/>
    <property type="match status" value="1"/>
</dbReference>
<evidence type="ECO:0000256" key="5">
    <source>
        <dbReference type="ARBA" id="ARBA00023077"/>
    </source>
</evidence>
<name>A0AAQ1UJ28_9BACT</name>
<keyword evidence="3 8" id="KW-1134">Transmembrane beta strand</keyword>
<keyword evidence="13" id="KW-0675">Receptor</keyword>
<dbReference type="EMBL" id="UGTJ01000001">
    <property type="protein sequence ID" value="SUB80475.1"/>
    <property type="molecule type" value="Genomic_DNA"/>
</dbReference>
<evidence type="ECO:0000256" key="1">
    <source>
        <dbReference type="ARBA" id="ARBA00004571"/>
    </source>
</evidence>